<keyword evidence="6" id="KW-0539">Nucleus</keyword>
<dbReference type="Proteomes" id="UP000046392">
    <property type="component" value="Unplaced"/>
</dbReference>
<keyword evidence="4 7" id="KW-0863">Zinc-finger</keyword>
<keyword evidence="2" id="KW-0479">Metal-binding</keyword>
<evidence type="ECO:0000313" key="11">
    <source>
        <dbReference type="WBParaSite" id="SPAL_0000541400.1"/>
    </source>
</evidence>
<evidence type="ECO:0000259" key="9">
    <source>
        <dbReference type="PROSITE" id="PS50157"/>
    </source>
</evidence>
<evidence type="ECO:0000256" key="1">
    <source>
        <dbReference type="ARBA" id="ARBA00004123"/>
    </source>
</evidence>
<dbReference type="PANTHER" id="PTHR24388">
    <property type="entry name" value="ZINC FINGER PROTEIN"/>
    <property type="match status" value="1"/>
</dbReference>
<evidence type="ECO:0000256" key="4">
    <source>
        <dbReference type="ARBA" id="ARBA00022771"/>
    </source>
</evidence>
<dbReference type="SMART" id="SM00355">
    <property type="entry name" value="ZnF_C2H2"/>
    <property type="match status" value="4"/>
</dbReference>
<dbReference type="STRING" id="174720.A0A0N5BHH4"/>
<feature type="domain" description="C2H2-type" evidence="9">
    <location>
        <begin position="59"/>
        <end position="86"/>
    </location>
</feature>
<evidence type="ECO:0000256" key="6">
    <source>
        <dbReference type="ARBA" id="ARBA00023242"/>
    </source>
</evidence>
<evidence type="ECO:0000256" key="2">
    <source>
        <dbReference type="ARBA" id="ARBA00022723"/>
    </source>
</evidence>
<evidence type="ECO:0000256" key="5">
    <source>
        <dbReference type="ARBA" id="ARBA00022833"/>
    </source>
</evidence>
<dbReference type="SUPFAM" id="SSF57667">
    <property type="entry name" value="beta-beta-alpha zinc fingers"/>
    <property type="match status" value="1"/>
</dbReference>
<evidence type="ECO:0000256" key="3">
    <source>
        <dbReference type="ARBA" id="ARBA00022737"/>
    </source>
</evidence>
<reference evidence="11" key="1">
    <citation type="submission" date="2017-02" db="UniProtKB">
        <authorList>
            <consortium name="WormBaseParasite"/>
        </authorList>
    </citation>
    <scope>IDENTIFICATION</scope>
</reference>
<organism evidence="10 11">
    <name type="scientific">Strongyloides papillosus</name>
    <name type="common">Intestinal threadworm</name>
    <dbReference type="NCBI Taxonomy" id="174720"/>
    <lineage>
        <taxon>Eukaryota</taxon>
        <taxon>Metazoa</taxon>
        <taxon>Ecdysozoa</taxon>
        <taxon>Nematoda</taxon>
        <taxon>Chromadorea</taxon>
        <taxon>Rhabditida</taxon>
        <taxon>Tylenchina</taxon>
        <taxon>Panagrolaimomorpha</taxon>
        <taxon>Strongyloidoidea</taxon>
        <taxon>Strongyloididae</taxon>
        <taxon>Strongyloides</taxon>
    </lineage>
</organism>
<keyword evidence="3" id="KW-0677">Repeat</keyword>
<proteinExistence type="predicted"/>
<dbReference type="GO" id="GO:0005634">
    <property type="term" value="C:nucleus"/>
    <property type="evidence" value="ECO:0007669"/>
    <property type="project" value="UniProtKB-SubCell"/>
</dbReference>
<sequence length="374" mass="41919">MDSGVQLEQYSNPKLKTFNSHSIKATKITRWYCDICGKSLCSKRSHNDHMNIHKNARPFNCPNCPYSAASKNTLQRHFLRHHQSKEKWSYLCPYCPEMYVEAAGYRNHLKQKHHGYSGTFGCPFGDCKFSTMSVAHFKDHILRHNPSYFEEGASVKVDLSQVSLRLYLVDDNFGKTISGPSVVLESCGTLDEVVDDGIDGASRDSSCFESRHGVLLPKYIIEKNDVNGVVSSYRQSLPLPKRILEGGVVDRLSQSPTESSPSPPVTKNFKENDIEGDDTVVEVGDCDKNKVNENNISKKSLTPSISDNILRTNSNSRREKRVFKTVEGFIDEDIDDGDDGAGKKIDVGDGGSPIFLQKEKAFKTNEGTYDWDLD</sequence>
<protein>
    <submittedName>
        <fullName evidence="11">C2H2-type domain-containing protein</fullName>
    </submittedName>
</protein>
<dbReference type="InterPro" id="IPR050527">
    <property type="entry name" value="Snail/Krueppel_Znf"/>
</dbReference>
<keyword evidence="5" id="KW-0862">Zinc</keyword>
<name>A0A0N5BHH4_STREA</name>
<evidence type="ECO:0000256" key="8">
    <source>
        <dbReference type="SAM" id="MobiDB-lite"/>
    </source>
</evidence>
<dbReference type="WBParaSite" id="SPAL_0000541400.1">
    <property type="protein sequence ID" value="SPAL_0000541400.1"/>
    <property type="gene ID" value="SPAL_0000541400"/>
</dbReference>
<feature type="domain" description="C2H2-type" evidence="9">
    <location>
        <begin position="31"/>
        <end position="58"/>
    </location>
</feature>
<dbReference type="AlphaFoldDB" id="A0A0N5BHH4"/>
<dbReference type="PROSITE" id="PS50157">
    <property type="entry name" value="ZINC_FINGER_C2H2_2"/>
    <property type="match status" value="2"/>
</dbReference>
<feature type="region of interest" description="Disordered" evidence="8">
    <location>
        <begin position="252"/>
        <end position="274"/>
    </location>
</feature>
<keyword evidence="10" id="KW-1185">Reference proteome</keyword>
<evidence type="ECO:0000256" key="7">
    <source>
        <dbReference type="PROSITE-ProRule" id="PRU00042"/>
    </source>
</evidence>
<dbReference type="GO" id="GO:0008270">
    <property type="term" value="F:zinc ion binding"/>
    <property type="evidence" value="ECO:0007669"/>
    <property type="project" value="UniProtKB-KW"/>
</dbReference>
<dbReference type="PROSITE" id="PS00028">
    <property type="entry name" value="ZINC_FINGER_C2H2_1"/>
    <property type="match status" value="2"/>
</dbReference>
<dbReference type="GO" id="GO:0000978">
    <property type="term" value="F:RNA polymerase II cis-regulatory region sequence-specific DNA binding"/>
    <property type="evidence" value="ECO:0007669"/>
    <property type="project" value="TreeGrafter"/>
</dbReference>
<dbReference type="InterPro" id="IPR036236">
    <property type="entry name" value="Znf_C2H2_sf"/>
</dbReference>
<comment type="subcellular location">
    <subcellularLocation>
        <location evidence="1">Nucleus</location>
    </subcellularLocation>
</comment>
<dbReference type="PANTHER" id="PTHR24388:SF54">
    <property type="entry name" value="PROTEIN ESCARGOT"/>
    <property type="match status" value="1"/>
</dbReference>
<dbReference type="InterPro" id="IPR013087">
    <property type="entry name" value="Znf_C2H2_type"/>
</dbReference>
<accession>A0A0N5BHH4</accession>
<dbReference type="GO" id="GO:0000981">
    <property type="term" value="F:DNA-binding transcription factor activity, RNA polymerase II-specific"/>
    <property type="evidence" value="ECO:0007669"/>
    <property type="project" value="TreeGrafter"/>
</dbReference>
<evidence type="ECO:0000313" key="10">
    <source>
        <dbReference type="Proteomes" id="UP000046392"/>
    </source>
</evidence>
<dbReference type="Gene3D" id="3.30.160.60">
    <property type="entry name" value="Classic Zinc Finger"/>
    <property type="match status" value="3"/>
</dbReference>